<dbReference type="RefSeq" id="WP_333676838.1">
    <property type="nucleotide sequence ID" value="NZ_DAIPCY010000017.1"/>
</dbReference>
<dbReference type="InterPro" id="IPR016040">
    <property type="entry name" value="NAD(P)-bd_dom"/>
</dbReference>
<dbReference type="Gene3D" id="3.40.50.720">
    <property type="entry name" value="NAD(P)-binding Rossmann-like Domain"/>
    <property type="match status" value="1"/>
</dbReference>
<dbReference type="InterPro" id="IPR036291">
    <property type="entry name" value="NAD(P)-bd_dom_sf"/>
</dbReference>
<dbReference type="GO" id="GO:0042602">
    <property type="term" value="F:riboflavin reductase (NADPH) activity"/>
    <property type="evidence" value="ECO:0007669"/>
    <property type="project" value="TreeGrafter"/>
</dbReference>
<organism evidence="2 3">
    <name type="scientific">Muricomes intestini</name>
    <dbReference type="NCBI Taxonomy" id="1796634"/>
    <lineage>
        <taxon>Bacteria</taxon>
        <taxon>Bacillati</taxon>
        <taxon>Bacillota</taxon>
        <taxon>Clostridia</taxon>
        <taxon>Lachnospirales</taxon>
        <taxon>Lachnospiraceae</taxon>
        <taxon>Muricomes</taxon>
    </lineage>
</organism>
<dbReference type="PANTHER" id="PTHR43355:SF2">
    <property type="entry name" value="FLAVIN REDUCTASE (NADPH)"/>
    <property type="match status" value="1"/>
</dbReference>
<dbReference type="PANTHER" id="PTHR43355">
    <property type="entry name" value="FLAVIN REDUCTASE (NADPH)"/>
    <property type="match status" value="1"/>
</dbReference>
<dbReference type="Pfam" id="PF13460">
    <property type="entry name" value="NAD_binding_10"/>
    <property type="match status" value="1"/>
</dbReference>
<keyword evidence="3" id="KW-1185">Reference proteome</keyword>
<evidence type="ECO:0000313" key="3">
    <source>
        <dbReference type="Proteomes" id="UP000295726"/>
    </source>
</evidence>
<comment type="caution">
    <text evidence="2">The sequence shown here is derived from an EMBL/GenBank/DDBJ whole genome shotgun (WGS) entry which is preliminary data.</text>
</comment>
<proteinExistence type="predicted"/>
<dbReference type="AlphaFoldDB" id="A0A4R3K4J8"/>
<gene>
    <name evidence="2" type="ORF">EDD59_11525</name>
</gene>
<accession>A0A4R3K4J8</accession>
<protein>
    <submittedName>
        <fullName evidence="2">Putative NADH-flavin reductase</fullName>
    </submittedName>
</protein>
<dbReference type="Proteomes" id="UP000295726">
    <property type="component" value="Unassembled WGS sequence"/>
</dbReference>
<dbReference type="EMBL" id="SLZZ01000015">
    <property type="protein sequence ID" value="TCS77708.1"/>
    <property type="molecule type" value="Genomic_DNA"/>
</dbReference>
<dbReference type="InterPro" id="IPR051606">
    <property type="entry name" value="Polyketide_Oxido-like"/>
</dbReference>
<reference evidence="2 3" key="1">
    <citation type="submission" date="2019-03" db="EMBL/GenBank/DDBJ databases">
        <title>Genomic Encyclopedia of Type Strains, Phase IV (KMG-IV): sequencing the most valuable type-strain genomes for metagenomic binning, comparative biology and taxonomic classification.</title>
        <authorList>
            <person name="Goeker M."/>
        </authorList>
    </citation>
    <scope>NUCLEOTIDE SEQUENCE [LARGE SCALE GENOMIC DNA]</scope>
    <source>
        <strain evidence="2 3">DSM 29489</strain>
    </source>
</reference>
<feature type="domain" description="NAD(P)-binding" evidence="1">
    <location>
        <begin position="7"/>
        <end position="199"/>
    </location>
</feature>
<dbReference type="SUPFAM" id="SSF51735">
    <property type="entry name" value="NAD(P)-binding Rossmann-fold domains"/>
    <property type="match status" value="1"/>
</dbReference>
<evidence type="ECO:0000259" key="1">
    <source>
        <dbReference type="Pfam" id="PF13460"/>
    </source>
</evidence>
<dbReference type="GO" id="GO:0004074">
    <property type="term" value="F:biliverdin reductase [NAD(P)H] activity"/>
    <property type="evidence" value="ECO:0007669"/>
    <property type="project" value="TreeGrafter"/>
</dbReference>
<evidence type="ECO:0000313" key="2">
    <source>
        <dbReference type="EMBL" id="TCS77708.1"/>
    </source>
</evidence>
<dbReference type="CDD" id="cd05244">
    <property type="entry name" value="BVR-B_like_SDR_a"/>
    <property type="match status" value="1"/>
</dbReference>
<name>A0A4R3K4J8_9FIRM</name>
<sequence length="211" mass="23397">MKITVFGATGKTGSEVVRLALDRGYNVVAFVRDSRKVTIENPQLEVVQGELGDKETLRTALKGSDGVISALGPTGKPSDAELSDGIANVLSVMEEYGIKRFIVLSTTSNQDSLDKDGSRFRMRRNMIRRGRPITYEQINKYSQLVRDSNTDWTLVRIAALLTDKPLSKHIRAGYLGKDKLGSKLSRTDLAWFMLEQIDSADYVRKAPAVSN</sequence>